<feature type="transmembrane region" description="Helical" evidence="2">
    <location>
        <begin position="329"/>
        <end position="348"/>
    </location>
</feature>
<feature type="domain" description="Peptidase M56" evidence="3">
    <location>
        <begin position="6"/>
        <end position="313"/>
    </location>
</feature>
<dbReference type="RefSeq" id="WP_244017471.1">
    <property type="nucleotide sequence ID" value="NZ_JALHLF010000010.1"/>
</dbReference>
<dbReference type="Proteomes" id="UP001162881">
    <property type="component" value="Unassembled WGS sequence"/>
</dbReference>
<evidence type="ECO:0000256" key="1">
    <source>
        <dbReference type="SAM" id="MobiDB-lite"/>
    </source>
</evidence>
<keyword evidence="5" id="KW-1185">Reference proteome</keyword>
<feature type="compositionally biased region" description="Basic and acidic residues" evidence="1">
    <location>
        <begin position="409"/>
        <end position="456"/>
    </location>
</feature>
<feature type="transmembrane region" description="Helical" evidence="2">
    <location>
        <begin position="128"/>
        <end position="149"/>
    </location>
</feature>
<proteinExistence type="predicted"/>
<keyword evidence="2" id="KW-1133">Transmembrane helix</keyword>
<evidence type="ECO:0000313" key="4">
    <source>
        <dbReference type="EMBL" id="MCJ2182000.1"/>
    </source>
</evidence>
<dbReference type="CDD" id="cd07341">
    <property type="entry name" value="M56_BlaR1_MecR1_like"/>
    <property type="match status" value="1"/>
</dbReference>
<reference evidence="4" key="1">
    <citation type="submission" date="2022-03" db="EMBL/GenBank/DDBJ databases">
        <title>Identification of a novel bacterium isolated from mangrove sediments.</title>
        <authorList>
            <person name="Pan X."/>
        </authorList>
    </citation>
    <scope>NUCLEOTIDE SEQUENCE</scope>
    <source>
        <strain evidence="4">B1949</strain>
    </source>
</reference>
<dbReference type="EMBL" id="JALHLF010000010">
    <property type="protein sequence ID" value="MCJ2182000.1"/>
    <property type="molecule type" value="Genomic_DNA"/>
</dbReference>
<feature type="compositionally biased region" description="Pro residues" evidence="1">
    <location>
        <begin position="392"/>
        <end position="404"/>
    </location>
</feature>
<dbReference type="PANTHER" id="PTHR34978:SF3">
    <property type="entry name" value="SLR0241 PROTEIN"/>
    <property type="match status" value="1"/>
</dbReference>
<organism evidence="4 5">
    <name type="scientific">Novosphingobium organovorum</name>
    <dbReference type="NCBI Taxonomy" id="2930092"/>
    <lineage>
        <taxon>Bacteria</taxon>
        <taxon>Pseudomonadati</taxon>
        <taxon>Pseudomonadota</taxon>
        <taxon>Alphaproteobacteria</taxon>
        <taxon>Sphingomonadales</taxon>
        <taxon>Sphingomonadaceae</taxon>
        <taxon>Novosphingobium</taxon>
    </lineage>
</organism>
<dbReference type="Pfam" id="PF05569">
    <property type="entry name" value="Peptidase_M56"/>
    <property type="match status" value="1"/>
</dbReference>
<feature type="transmembrane region" description="Helical" evidence="2">
    <location>
        <begin position="34"/>
        <end position="57"/>
    </location>
</feature>
<keyword evidence="2" id="KW-0812">Transmembrane</keyword>
<name>A0ABT0BAA0_9SPHN</name>
<dbReference type="InterPro" id="IPR008756">
    <property type="entry name" value="Peptidase_M56"/>
</dbReference>
<gene>
    <name evidence="4" type="ORF">MTR62_04685</name>
</gene>
<protein>
    <submittedName>
        <fullName evidence="4">M56 family metallopeptidase</fullName>
    </submittedName>
</protein>
<comment type="caution">
    <text evidence="4">The sequence shown here is derived from an EMBL/GenBank/DDBJ whole genome shotgun (WGS) entry which is preliminary data.</text>
</comment>
<sequence>MIAWLIDTLVMTGLLMGLVLLVRRPAARLFGAQAAYALWALPMARLVLPPLALPAAMAPTHWLSRLDLGFEETTARAGEAAANAPLDAALAVSGPSAVPVLGGGAVAPGASLSGGALPGADLFSALSWQSGLIALWLAGAALFLAWRVYNYQMMRRQLLADARPVAHAGQGKRAVRIVESPLAGTPIAFGVFDKVVALPFGFLASADSESSDFAIAHELEHHAGGDLLAIMAMQPLFALHWFNPLGWSAWNAMRGDQEAACDARVMAGRDRAERARYGALIASFAGGRQLTLGAPMAGGLSGDKPIIQRLKALRQGEISVWRKLVGRSLFALCVVCVPTTATVSYAAFEPDDGEPMVVPPVPNAPTPPEAPQAPAAPIAPIAPAAPGAPVAPRAPVPPVPPVPPSLRVQGDRAKAEEQRASAERQRARAEGQRARAEAERARDEAERARAEAVRAR</sequence>
<feature type="region of interest" description="Disordered" evidence="1">
    <location>
        <begin position="350"/>
        <end position="456"/>
    </location>
</feature>
<accession>A0ABT0BAA0</accession>
<evidence type="ECO:0000313" key="5">
    <source>
        <dbReference type="Proteomes" id="UP001162881"/>
    </source>
</evidence>
<keyword evidence="2" id="KW-0472">Membrane</keyword>
<evidence type="ECO:0000259" key="3">
    <source>
        <dbReference type="Pfam" id="PF05569"/>
    </source>
</evidence>
<feature type="non-terminal residue" evidence="4">
    <location>
        <position position="456"/>
    </location>
</feature>
<dbReference type="PANTHER" id="PTHR34978">
    <property type="entry name" value="POSSIBLE SENSOR-TRANSDUCER PROTEIN BLAR"/>
    <property type="match status" value="1"/>
</dbReference>
<dbReference type="InterPro" id="IPR052173">
    <property type="entry name" value="Beta-lactam_resp_regulator"/>
</dbReference>
<feature type="compositionally biased region" description="Low complexity" evidence="1">
    <location>
        <begin position="372"/>
        <end position="391"/>
    </location>
</feature>
<feature type="transmembrane region" description="Helical" evidence="2">
    <location>
        <begin position="6"/>
        <end position="22"/>
    </location>
</feature>
<feature type="compositionally biased region" description="Pro residues" evidence="1">
    <location>
        <begin position="357"/>
        <end position="371"/>
    </location>
</feature>
<evidence type="ECO:0000256" key="2">
    <source>
        <dbReference type="SAM" id="Phobius"/>
    </source>
</evidence>